<reference evidence="1" key="1">
    <citation type="submission" date="2020-05" db="EMBL/GenBank/DDBJ databases">
        <title>Large-scale comparative analyses of tick genomes elucidate their genetic diversity and vector capacities.</title>
        <authorList>
            <person name="Jia N."/>
            <person name="Wang J."/>
            <person name="Shi W."/>
            <person name="Du L."/>
            <person name="Sun Y."/>
            <person name="Zhan W."/>
            <person name="Jiang J."/>
            <person name="Wang Q."/>
            <person name="Zhang B."/>
            <person name="Ji P."/>
            <person name="Sakyi L.B."/>
            <person name="Cui X."/>
            <person name="Yuan T."/>
            <person name="Jiang B."/>
            <person name="Yang W."/>
            <person name="Lam T.T.-Y."/>
            <person name="Chang Q."/>
            <person name="Ding S."/>
            <person name="Wang X."/>
            <person name="Zhu J."/>
            <person name="Ruan X."/>
            <person name="Zhao L."/>
            <person name="Wei J."/>
            <person name="Que T."/>
            <person name="Du C."/>
            <person name="Cheng J."/>
            <person name="Dai P."/>
            <person name="Han X."/>
            <person name="Huang E."/>
            <person name="Gao Y."/>
            <person name="Liu J."/>
            <person name="Shao H."/>
            <person name="Ye R."/>
            <person name="Li L."/>
            <person name="Wei W."/>
            <person name="Wang X."/>
            <person name="Wang C."/>
            <person name="Yang T."/>
            <person name="Huo Q."/>
            <person name="Li W."/>
            <person name="Guo W."/>
            <person name="Chen H."/>
            <person name="Zhou L."/>
            <person name="Ni X."/>
            <person name="Tian J."/>
            <person name="Zhou Y."/>
            <person name="Sheng Y."/>
            <person name="Liu T."/>
            <person name="Pan Y."/>
            <person name="Xia L."/>
            <person name="Li J."/>
            <person name="Zhao F."/>
            <person name="Cao W."/>
        </authorList>
    </citation>
    <scope>NUCLEOTIDE SEQUENCE</scope>
    <source>
        <strain evidence="1">Hyas-2018</strain>
    </source>
</reference>
<accession>A0ACB7S590</accession>
<dbReference type="EMBL" id="CM023485">
    <property type="protein sequence ID" value="KAH6929933.1"/>
    <property type="molecule type" value="Genomic_DNA"/>
</dbReference>
<proteinExistence type="predicted"/>
<protein>
    <submittedName>
        <fullName evidence="1">Uncharacterized protein</fullName>
    </submittedName>
</protein>
<sequence length="64" mass="7130">MIGECNFDQQHPPPLLTTPIPTMLPRAIPSLRERRKILLSSPALEDWLRLVTGGQAASEAYGFQ</sequence>
<comment type="caution">
    <text evidence="1">The sequence shown here is derived from an EMBL/GenBank/DDBJ whole genome shotgun (WGS) entry which is preliminary data.</text>
</comment>
<name>A0ACB7S590_HYAAI</name>
<dbReference type="Proteomes" id="UP000821845">
    <property type="component" value="Chromosome 5"/>
</dbReference>
<evidence type="ECO:0000313" key="2">
    <source>
        <dbReference type="Proteomes" id="UP000821845"/>
    </source>
</evidence>
<organism evidence="1 2">
    <name type="scientific">Hyalomma asiaticum</name>
    <name type="common">Tick</name>
    <dbReference type="NCBI Taxonomy" id="266040"/>
    <lineage>
        <taxon>Eukaryota</taxon>
        <taxon>Metazoa</taxon>
        <taxon>Ecdysozoa</taxon>
        <taxon>Arthropoda</taxon>
        <taxon>Chelicerata</taxon>
        <taxon>Arachnida</taxon>
        <taxon>Acari</taxon>
        <taxon>Parasitiformes</taxon>
        <taxon>Ixodida</taxon>
        <taxon>Ixodoidea</taxon>
        <taxon>Ixodidae</taxon>
        <taxon>Hyalomminae</taxon>
        <taxon>Hyalomma</taxon>
    </lineage>
</organism>
<evidence type="ECO:0000313" key="1">
    <source>
        <dbReference type="EMBL" id="KAH6929933.1"/>
    </source>
</evidence>
<gene>
    <name evidence="1" type="ORF">HPB50_007000</name>
</gene>
<keyword evidence="2" id="KW-1185">Reference proteome</keyword>